<dbReference type="CDD" id="cd16917">
    <property type="entry name" value="HATPase_UhpB-NarQ-NarX-like"/>
    <property type="match status" value="1"/>
</dbReference>
<dbReference type="SUPFAM" id="SSF55874">
    <property type="entry name" value="ATPase domain of HSP90 chaperone/DNA topoisomerase II/histidine kinase"/>
    <property type="match status" value="1"/>
</dbReference>
<dbReference type="Gene3D" id="3.30.565.10">
    <property type="entry name" value="Histidine kinase-like ATPase, C-terminal domain"/>
    <property type="match status" value="1"/>
</dbReference>
<dbReference type="GO" id="GO:0016020">
    <property type="term" value="C:membrane"/>
    <property type="evidence" value="ECO:0007669"/>
    <property type="project" value="InterPro"/>
</dbReference>
<dbReference type="Pfam" id="PF02518">
    <property type="entry name" value="HATPase_c"/>
    <property type="match status" value="1"/>
</dbReference>
<dbReference type="InterPro" id="IPR005467">
    <property type="entry name" value="His_kinase_dom"/>
</dbReference>
<keyword evidence="6" id="KW-1185">Reference proteome</keyword>
<sequence>MDTIPPDPQESSQDLLRHFIEEISGELQLEPLLTRIVEYACRLIGADDGTIGLYNWHRGVIRTAAVYRMPEGELGAEMGPGVGLAGHVLQTGEPLQARYGDIARITLPELADNQVIGMPIHRKGELTGFFGIGVAPPKQLPEGALQTLELFARHAGIAIENARRYERARRRTARFELVARVAQIINAGSDLKLMLQQTADAIHDVLEFPNVDIPLLDPDDPEVLVVEIRGGGYKQQIQGVDRLPISVGVMGAAIRQRRAQRVDNARVDDRYITPPSTQGSRAELAVPILVAGQAVGVVNVEGEQPYDELDQLTIEIIADHLGIAIQNAGLHEQNREAAVWQERMRLRRELHDSVTQILSSISLLAQALPSAWRSSPEEGERRAQRLAELAQTAFAEMRALLRELQPPNQNSSHISRRSRSFLGLERLRDGGLGAALPRLLEAMIPESLGRRYRFDLYVPQHLPHEEALYRVCQEAVSNVIRHSGAQQVNVEAHVDQTHVWLLVRDDGGGLPADAQGGIGLKSMRERLARLGGDLALRAAQPSGLEVLARLPRRDRRLESP</sequence>
<dbReference type="Gene3D" id="3.30.450.40">
    <property type="match status" value="2"/>
</dbReference>
<keyword evidence="3" id="KW-0902">Two-component regulatory system</keyword>
<dbReference type="AlphaFoldDB" id="A0AAW3ZK59"/>
<dbReference type="Gene3D" id="1.20.5.1930">
    <property type="match status" value="1"/>
</dbReference>
<dbReference type="Proteomes" id="UP000613768">
    <property type="component" value="Unassembled WGS sequence"/>
</dbReference>
<dbReference type="GO" id="GO:0046983">
    <property type="term" value="F:protein dimerization activity"/>
    <property type="evidence" value="ECO:0007669"/>
    <property type="project" value="InterPro"/>
</dbReference>
<evidence type="ECO:0000256" key="1">
    <source>
        <dbReference type="ARBA" id="ARBA00022679"/>
    </source>
</evidence>
<dbReference type="InterPro" id="IPR029016">
    <property type="entry name" value="GAF-like_dom_sf"/>
</dbReference>
<evidence type="ECO:0000313" key="5">
    <source>
        <dbReference type="EMBL" id="MBD8525422.1"/>
    </source>
</evidence>
<name>A0AAW3ZK59_9GAMM</name>
<evidence type="ECO:0000313" key="6">
    <source>
        <dbReference type="Proteomes" id="UP000613768"/>
    </source>
</evidence>
<protein>
    <submittedName>
        <fullName evidence="5">GAF domain-containing sensor histidine kinase</fullName>
    </submittedName>
</protein>
<feature type="domain" description="Histidine kinase" evidence="4">
    <location>
        <begin position="345"/>
        <end position="554"/>
    </location>
</feature>
<keyword evidence="2 5" id="KW-0418">Kinase</keyword>
<dbReference type="InterPro" id="IPR003594">
    <property type="entry name" value="HATPase_dom"/>
</dbReference>
<evidence type="ECO:0000256" key="3">
    <source>
        <dbReference type="ARBA" id="ARBA00023012"/>
    </source>
</evidence>
<comment type="caution">
    <text evidence="5">The sequence shown here is derived from an EMBL/GenBank/DDBJ whole genome shotgun (WGS) entry which is preliminary data.</text>
</comment>
<evidence type="ECO:0000256" key="2">
    <source>
        <dbReference type="ARBA" id="ARBA00022777"/>
    </source>
</evidence>
<dbReference type="SMART" id="SM00065">
    <property type="entry name" value="GAF"/>
    <property type="match status" value="2"/>
</dbReference>
<dbReference type="PROSITE" id="PS50109">
    <property type="entry name" value="HIS_KIN"/>
    <property type="match status" value="1"/>
</dbReference>
<evidence type="ECO:0000259" key="4">
    <source>
        <dbReference type="PROSITE" id="PS50109"/>
    </source>
</evidence>
<dbReference type="Pfam" id="PF13185">
    <property type="entry name" value="GAF_2"/>
    <property type="match status" value="2"/>
</dbReference>
<dbReference type="RefSeq" id="WP_192028771.1">
    <property type="nucleotide sequence ID" value="NZ_JACYTR010000009.1"/>
</dbReference>
<dbReference type="Pfam" id="PF07730">
    <property type="entry name" value="HisKA_3"/>
    <property type="match status" value="1"/>
</dbReference>
<dbReference type="InterPro" id="IPR036890">
    <property type="entry name" value="HATPase_C_sf"/>
</dbReference>
<reference evidence="5 6" key="1">
    <citation type="submission" date="2020-09" db="EMBL/GenBank/DDBJ databases">
        <title>Pseudoxanthomonas sp. CAU 1598 isolated from sand of Yaerae Beach.</title>
        <authorList>
            <person name="Kim W."/>
        </authorList>
    </citation>
    <scope>NUCLEOTIDE SEQUENCE [LARGE SCALE GENOMIC DNA]</scope>
    <source>
        <strain evidence="5 6">CAU 1598</strain>
    </source>
</reference>
<accession>A0AAW3ZK59</accession>
<organism evidence="5 6">
    <name type="scientific">Pseudomarimonas arenosa</name>
    <dbReference type="NCBI Taxonomy" id="2774145"/>
    <lineage>
        <taxon>Bacteria</taxon>
        <taxon>Pseudomonadati</taxon>
        <taxon>Pseudomonadota</taxon>
        <taxon>Gammaproteobacteria</taxon>
        <taxon>Lysobacterales</taxon>
        <taxon>Lysobacteraceae</taxon>
        <taxon>Pseudomarimonas</taxon>
    </lineage>
</organism>
<dbReference type="SUPFAM" id="SSF55781">
    <property type="entry name" value="GAF domain-like"/>
    <property type="match status" value="2"/>
</dbReference>
<dbReference type="InterPro" id="IPR003018">
    <property type="entry name" value="GAF"/>
</dbReference>
<proteinExistence type="predicted"/>
<dbReference type="EMBL" id="JACYTR010000009">
    <property type="protein sequence ID" value="MBD8525422.1"/>
    <property type="molecule type" value="Genomic_DNA"/>
</dbReference>
<keyword evidence="1" id="KW-0808">Transferase</keyword>
<dbReference type="InterPro" id="IPR011712">
    <property type="entry name" value="Sig_transdc_His_kin_sub3_dim/P"/>
</dbReference>
<dbReference type="SMART" id="SM00387">
    <property type="entry name" value="HATPase_c"/>
    <property type="match status" value="1"/>
</dbReference>
<dbReference type="PANTHER" id="PTHR24421">
    <property type="entry name" value="NITRATE/NITRITE SENSOR PROTEIN NARX-RELATED"/>
    <property type="match status" value="1"/>
</dbReference>
<dbReference type="GO" id="GO:0000155">
    <property type="term" value="F:phosphorelay sensor kinase activity"/>
    <property type="evidence" value="ECO:0007669"/>
    <property type="project" value="InterPro"/>
</dbReference>
<gene>
    <name evidence="5" type="ORF">IFO71_06670</name>
</gene>
<dbReference type="InterPro" id="IPR050482">
    <property type="entry name" value="Sensor_HK_TwoCompSys"/>
</dbReference>